<evidence type="ECO:0000256" key="2">
    <source>
        <dbReference type="ARBA" id="ARBA00022527"/>
    </source>
</evidence>
<comment type="catalytic activity">
    <reaction evidence="7">
        <text>L-threonyl-[protein] + ATP = O-phospho-L-threonyl-[protein] + ADP + H(+)</text>
        <dbReference type="Rhea" id="RHEA:46608"/>
        <dbReference type="Rhea" id="RHEA-COMP:11060"/>
        <dbReference type="Rhea" id="RHEA-COMP:11605"/>
        <dbReference type="ChEBI" id="CHEBI:15378"/>
        <dbReference type="ChEBI" id="CHEBI:30013"/>
        <dbReference type="ChEBI" id="CHEBI:30616"/>
        <dbReference type="ChEBI" id="CHEBI:61977"/>
        <dbReference type="ChEBI" id="CHEBI:456216"/>
        <dbReference type="EC" id="2.7.11.1"/>
    </reaction>
</comment>
<dbReference type="SMART" id="SM00220">
    <property type="entry name" value="S_TKc"/>
    <property type="match status" value="1"/>
</dbReference>
<evidence type="ECO:0000256" key="10">
    <source>
        <dbReference type="SAM" id="MobiDB-lite"/>
    </source>
</evidence>
<dbReference type="Gene3D" id="2.60.40.2880">
    <property type="entry name" value="MmpS1-5, C-terminal soluble domain"/>
    <property type="match status" value="1"/>
</dbReference>
<evidence type="ECO:0000256" key="4">
    <source>
        <dbReference type="ARBA" id="ARBA00022741"/>
    </source>
</evidence>
<accession>A0A6I4MKW6</accession>
<dbReference type="PROSITE" id="PS00108">
    <property type="entry name" value="PROTEIN_KINASE_ST"/>
    <property type="match status" value="1"/>
</dbReference>
<feature type="transmembrane region" description="Helical" evidence="11">
    <location>
        <begin position="327"/>
        <end position="349"/>
    </location>
</feature>
<dbReference type="SUPFAM" id="SSF56112">
    <property type="entry name" value="Protein kinase-like (PK-like)"/>
    <property type="match status" value="1"/>
</dbReference>
<sequence length="485" mass="50317">MTDGPRLAAGTELGGRYRLEGLIGRGGMGEVWRAVDTRLRRPVAVKALPAELADVPGAMERFEREAEATAALQHPGIMVVFDVGRTEDGLAYLVMELLEGEDLRTVMRRRPGGLPIAEAAGLAVQIADALAAAHSRGIVHRDIKPANLFVLADGRLKLCDFGIAGLADAATRLTQDGGSVGTPLYMAPEQYRGEAADFRSDLYAFGCVLHEMLTGGPPFRSGSGMPGLMYAHLNEPPPRVSAVRADVPPYLERLVLDLLAKDVDRRPASAAAVASFLRTEGRWTAVPPSVAPPPARLSSPGLPGPATHPGTVVLTGPLPAGRQAPRLLIAAGAGVAALVAAGALAVIVLPSGGGTGAEREPADPAVPAATTSSVPATPSTPAVHKIVYKVTGSVSPLSVMVMPPDGGMTNQTVKPPWTATYKASRFTFLSVGGNTGIKSGTIHCSITLDGKVIQERSAEGQFASVNCMHQPTFYGGGYGTVPSMG</sequence>
<dbReference type="InterPro" id="IPR000719">
    <property type="entry name" value="Prot_kinase_dom"/>
</dbReference>
<keyword evidence="11" id="KW-0812">Transmembrane</keyword>
<proteinExistence type="predicted"/>
<dbReference type="GO" id="GO:0004674">
    <property type="term" value="F:protein serine/threonine kinase activity"/>
    <property type="evidence" value="ECO:0007669"/>
    <property type="project" value="UniProtKB-KW"/>
</dbReference>
<keyword evidence="4 9" id="KW-0547">Nucleotide-binding</keyword>
<evidence type="ECO:0000256" key="8">
    <source>
        <dbReference type="ARBA" id="ARBA00048679"/>
    </source>
</evidence>
<dbReference type="Gene3D" id="3.30.200.20">
    <property type="entry name" value="Phosphorylase Kinase, domain 1"/>
    <property type="match status" value="1"/>
</dbReference>
<feature type="region of interest" description="Disordered" evidence="10">
    <location>
        <begin position="354"/>
        <end position="378"/>
    </location>
</feature>
<keyword evidence="6 9" id="KW-0067">ATP-binding</keyword>
<organism evidence="13 14">
    <name type="scientific">Actinomadura physcomitrii</name>
    <dbReference type="NCBI Taxonomy" id="2650748"/>
    <lineage>
        <taxon>Bacteria</taxon>
        <taxon>Bacillati</taxon>
        <taxon>Actinomycetota</taxon>
        <taxon>Actinomycetes</taxon>
        <taxon>Streptosporangiales</taxon>
        <taxon>Thermomonosporaceae</taxon>
        <taxon>Actinomadura</taxon>
    </lineage>
</organism>
<dbReference type="RefSeq" id="WP_151597735.1">
    <property type="nucleotide sequence ID" value="NZ_WBMS02000035.1"/>
</dbReference>
<dbReference type="Proteomes" id="UP000462055">
    <property type="component" value="Unassembled WGS sequence"/>
</dbReference>
<evidence type="ECO:0000256" key="11">
    <source>
        <dbReference type="SAM" id="Phobius"/>
    </source>
</evidence>
<dbReference type="AlphaFoldDB" id="A0A6I4MKW6"/>
<feature type="domain" description="Protein kinase" evidence="12">
    <location>
        <begin position="17"/>
        <end position="277"/>
    </location>
</feature>
<comment type="catalytic activity">
    <reaction evidence="8">
        <text>L-seryl-[protein] + ATP = O-phospho-L-seryl-[protein] + ADP + H(+)</text>
        <dbReference type="Rhea" id="RHEA:17989"/>
        <dbReference type="Rhea" id="RHEA-COMP:9863"/>
        <dbReference type="Rhea" id="RHEA-COMP:11604"/>
        <dbReference type="ChEBI" id="CHEBI:15378"/>
        <dbReference type="ChEBI" id="CHEBI:29999"/>
        <dbReference type="ChEBI" id="CHEBI:30616"/>
        <dbReference type="ChEBI" id="CHEBI:83421"/>
        <dbReference type="ChEBI" id="CHEBI:456216"/>
        <dbReference type="EC" id="2.7.11.1"/>
    </reaction>
</comment>
<dbReference type="PANTHER" id="PTHR43289:SF6">
    <property type="entry name" value="SERINE_THREONINE-PROTEIN KINASE NEKL-3"/>
    <property type="match status" value="1"/>
</dbReference>
<dbReference type="GO" id="GO:0005524">
    <property type="term" value="F:ATP binding"/>
    <property type="evidence" value="ECO:0007669"/>
    <property type="project" value="UniProtKB-UniRule"/>
</dbReference>
<evidence type="ECO:0000256" key="6">
    <source>
        <dbReference type="ARBA" id="ARBA00022840"/>
    </source>
</evidence>
<dbReference type="Pfam" id="PF00069">
    <property type="entry name" value="Pkinase"/>
    <property type="match status" value="1"/>
</dbReference>
<evidence type="ECO:0000256" key="7">
    <source>
        <dbReference type="ARBA" id="ARBA00047899"/>
    </source>
</evidence>
<evidence type="ECO:0000259" key="12">
    <source>
        <dbReference type="PROSITE" id="PS50011"/>
    </source>
</evidence>
<dbReference type="EC" id="2.7.11.1" evidence="1"/>
<evidence type="ECO:0000256" key="5">
    <source>
        <dbReference type="ARBA" id="ARBA00022777"/>
    </source>
</evidence>
<dbReference type="PROSITE" id="PS00107">
    <property type="entry name" value="PROTEIN_KINASE_ATP"/>
    <property type="match status" value="1"/>
</dbReference>
<reference evidence="13" key="1">
    <citation type="submission" date="2019-12" db="EMBL/GenBank/DDBJ databases">
        <title>Actinomadura physcomitrii sp. nov., a novel actinomycete isolated from moss [Physcomitrium sphaericum (Ludw) Fuernr].</title>
        <authorList>
            <person name="Zhuang X."/>
        </authorList>
    </citation>
    <scope>NUCLEOTIDE SEQUENCE [LARGE SCALE GENOMIC DNA]</scope>
    <source>
        <strain evidence="13">LD22</strain>
    </source>
</reference>
<dbReference type="FunFam" id="3.30.200.20:FF:000035">
    <property type="entry name" value="Serine/threonine protein kinase Stk1"/>
    <property type="match status" value="1"/>
</dbReference>
<keyword evidence="14" id="KW-1185">Reference proteome</keyword>
<dbReference type="PROSITE" id="PS50011">
    <property type="entry name" value="PROTEIN_KINASE_DOM"/>
    <property type="match status" value="1"/>
</dbReference>
<evidence type="ECO:0000313" key="14">
    <source>
        <dbReference type="Proteomes" id="UP000462055"/>
    </source>
</evidence>
<protein>
    <recommendedName>
        <fullName evidence="1">non-specific serine/threonine protein kinase</fullName>
        <ecNumber evidence="1">2.7.11.1</ecNumber>
    </recommendedName>
</protein>
<dbReference type="EMBL" id="WBMS02000035">
    <property type="protein sequence ID" value="MWA05235.1"/>
    <property type="molecule type" value="Genomic_DNA"/>
</dbReference>
<keyword evidence="11" id="KW-1133">Transmembrane helix</keyword>
<evidence type="ECO:0000256" key="9">
    <source>
        <dbReference type="PROSITE-ProRule" id="PRU10141"/>
    </source>
</evidence>
<evidence type="ECO:0000256" key="3">
    <source>
        <dbReference type="ARBA" id="ARBA00022679"/>
    </source>
</evidence>
<dbReference type="PANTHER" id="PTHR43289">
    <property type="entry name" value="MITOGEN-ACTIVATED PROTEIN KINASE KINASE KINASE 20-RELATED"/>
    <property type="match status" value="1"/>
</dbReference>
<evidence type="ECO:0000256" key="1">
    <source>
        <dbReference type="ARBA" id="ARBA00012513"/>
    </source>
</evidence>
<dbReference type="InterPro" id="IPR038468">
    <property type="entry name" value="MmpS_C"/>
</dbReference>
<dbReference type="InterPro" id="IPR017441">
    <property type="entry name" value="Protein_kinase_ATP_BS"/>
</dbReference>
<feature type="binding site" evidence="9">
    <location>
        <position position="46"/>
    </location>
    <ligand>
        <name>ATP</name>
        <dbReference type="ChEBI" id="CHEBI:30616"/>
    </ligand>
</feature>
<keyword evidence="5 13" id="KW-0418">Kinase</keyword>
<name>A0A6I4MKW6_9ACTN</name>
<dbReference type="InterPro" id="IPR011009">
    <property type="entry name" value="Kinase-like_dom_sf"/>
</dbReference>
<comment type="caution">
    <text evidence="13">The sequence shown here is derived from an EMBL/GenBank/DDBJ whole genome shotgun (WGS) entry which is preliminary data.</text>
</comment>
<feature type="compositionally biased region" description="Low complexity" evidence="10">
    <location>
        <begin position="365"/>
        <end position="378"/>
    </location>
</feature>
<keyword evidence="11" id="KW-0472">Membrane</keyword>
<dbReference type="Gene3D" id="1.10.510.10">
    <property type="entry name" value="Transferase(Phosphotransferase) domain 1"/>
    <property type="match status" value="1"/>
</dbReference>
<keyword evidence="2" id="KW-0723">Serine/threonine-protein kinase</keyword>
<gene>
    <name evidence="13" type="ORF">F8568_033705</name>
</gene>
<dbReference type="CDD" id="cd14014">
    <property type="entry name" value="STKc_PknB_like"/>
    <property type="match status" value="1"/>
</dbReference>
<evidence type="ECO:0000313" key="13">
    <source>
        <dbReference type="EMBL" id="MWA05235.1"/>
    </source>
</evidence>
<dbReference type="InterPro" id="IPR008271">
    <property type="entry name" value="Ser/Thr_kinase_AS"/>
</dbReference>
<keyword evidence="3" id="KW-0808">Transferase</keyword>